<evidence type="ECO:0000313" key="8">
    <source>
        <dbReference type="EMBL" id="MBC9813857.1"/>
    </source>
</evidence>
<name>A0A8J6PEH2_9FLAO</name>
<dbReference type="InterPro" id="IPR036188">
    <property type="entry name" value="FAD/NAD-bd_sf"/>
</dbReference>
<gene>
    <name evidence="8" type="ORF">H9Y05_15380</name>
</gene>
<feature type="region of interest" description="Disordered" evidence="6">
    <location>
        <begin position="527"/>
        <end position="555"/>
    </location>
</feature>
<keyword evidence="4" id="KW-0521">NADP</keyword>
<keyword evidence="3" id="KW-0274">FAD</keyword>
<evidence type="ECO:0000256" key="2">
    <source>
        <dbReference type="ARBA" id="ARBA00022729"/>
    </source>
</evidence>
<keyword evidence="2" id="KW-0732">Signal</keyword>
<dbReference type="Pfam" id="PF01593">
    <property type="entry name" value="Amino_oxidase"/>
    <property type="match status" value="1"/>
</dbReference>
<evidence type="ECO:0000313" key="9">
    <source>
        <dbReference type="Proteomes" id="UP000652681"/>
    </source>
</evidence>
<dbReference type="InterPro" id="IPR002937">
    <property type="entry name" value="Amino_oxidase"/>
</dbReference>
<organism evidence="8 9">
    <name type="scientific">Taishania pollutisoli</name>
    <dbReference type="NCBI Taxonomy" id="2766479"/>
    <lineage>
        <taxon>Bacteria</taxon>
        <taxon>Pseudomonadati</taxon>
        <taxon>Bacteroidota</taxon>
        <taxon>Flavobacteriia</taxon>
        <taxon>Flavobacteriales</taxon>
        <taxon>Crocinitomicaceae</taxon>
        <taxon>Taishania</taxon>
    </lineage>
</organism>
<dbReference type="InterPro" id="IPR052206">
    <property type="entry name" value="Retinol_saturase"/>
</dbReference>
<dbReference type="Proteomes" id="UP000652681">
    <property type="component" value="Unassembled WGS sequence"/>
</dbReference>
<evidence type="ECO:0000256" key="1">
    <source>
        <dbReference type="ARBA" id="ARBA00022630"/>
    </source>
</evidence>
<evidence type="ECO:0000256" key="3">
    <source>
        <dbReference type="ARBA" id="ARBA00022827"/>
    </source>
</evidence>
<dbReference type="Gene3D" id="3.50.50.60">
    <property type="entry name" value="FAD/NAD(P)-binding domain"/>
    <property type="match status" value="2"/>
</dbReference>
<feature type="domain" description="Amine oxidase" evidence="7">
    <location>
        <begin position="9"/>
        <end position="367"/>
    </location>
</feature>
<feature type="compositionally biased region" description="Polar residues" evidence="6">
    <location>
        <begin position="546"/>
        <end position="555"/>
    </location>
</feature>
<evidence type="ECO:0000256" key="6">
    <source>
        <dbReference type="SAM" id="MobiDB-lite"/>
    </source>
</evidence>
<dbReference type="SUPFAM" id="SSF51905">
    <property type="entry name" value="FAD/NAD(P)-binding domain"/>
    <property type="match status" value="1"/>
</dbReference>
<reference evidence="8" key="1">
    <citation type="submission" date="2020-09" db="EMBL/GenBank/DDBJ databases">
        <title>Taishania pollutisoli gen. nov., sp. nov., Isolated from Tetrabromobisphenol A-Contaminated Soil.</title>
        <authorList>
            <person name="Chen Q."/>
        </authorList>
    </citation>
    <scope>NUCLEOTIDE SEQUENCE</scope>
    <source>
        <strain evidence="8">CZZ-1</strain>
    </source>
</reference>
<keyword evidence="1" id="KW-0285">Flavoprotein</keyword>
<evidence type="ECO:0000259" key="7">
    <source>
        <dbReference type="Pfam" id="PF01593"/>
    </source>
</evidence>
<dbReference type="PANTHER" id="PTHR46091">
    <property type="entry name" value="BLR7054 PROTEIN"/>
    <property type="match status" value="1"/>
</dbReference>
<evidence type="ECO:0000256" key="4">
    <source>
        <dbReference type="ARBA" id="ARBA00022857"/>
    </source>
</evidence>
<accession>A0A8J6PEH2</accession>
<protein>
    <submittedName>
        <fullName evidence="8">NAD(P)/FAD-dependent oxidoreductase</fullName>
    </submittedName>
</protein>
<dbReference type="AlphaFoldDB" id="A0A8J6PEH2"/>
<dbReference type="GO" id="GO:0016491">
    <property type="term" value="F:oxidoreductase activity"/>
    <property type="evidence" value="ECO:0007669"/>
    <property type="project" value="InterPro"/>
</dbReference>
<keyword evidence="9" id="KW-1185">Reference proteome</keyword>
<dbReference type="PANTHER" id="PTHR46091:SF3">
    <property type="entry name" value="AMINE OXIDASE DOMAIN-CONTAINING PROTEIN"/>
    <property type="match status" value="1"/>
</dbReference>
<evidence type="ECO:0000256" key="5">
    <source>
        <dbReference type="ARBA" id="ARBA00023027"/>
    </source>
</evidence>
<sequence length="555" mass="63084">MSAALFGRLGYSVCVLEMDARPGGYIAGFNRLDYRFDSAIHWLNQCGKNGLVTQAFSFIGNDFPKAAVQHKIRRYHVNEYDYLVTTDVDAFKRQLQQDFPEDYNGIERFFRDARRIGTSFENFRFINRNMSTMNIWEKMKRGIQMLRFVIPFIPHVRFSGEEGVKKGLKRYFTHPKLLELFGSEPDLLSCLIPIAWTYIQDYQTPPPGGSQTFAEWLEYVSRTYQNDIRFKSRVSRISIENGVATGVEYENRGQLYKVEGKYIIAACDVKNLYEKYLPQGIAHPDLLKRLDNAELYASAFTLSLALDCTGEELGFGEEILYIADATLNRNKLGNGDPETSGIHVISGSVRDKSLAPEGKGTLTIFIPSFIEQYENWGTTLDAKGNYKRGTDYKDTKQKVADILIERLERELNIDLRSHIVYLDIATPITHQRYTGNRNGTMMGARPGKSNMQAKVAHYKTPVSNVFLSGHWAELGGGIPVAVRAAMNSTLLVLKKENKLAFRLLADYMDGKLTADSVNQSTLVRPYANDWQQKPTPAEKVQRKKQQVNTSDQVEN</sequence>
<keyword evidence="5" id="KW-0520">NAD</keyword>
<comment type="caution">
    <text evidence="8">The sequence shown here is derived from an EMBL/GenBank/DDBJ whole genome shotgun (WGS) entry which is preliminary data.</text>
</comment>
<proteinExistence type="predicted"/>
<dbReference type="EMBL" id="JACVEL010000017">
    <property type="protein sequence ID" value="MBC9813857.1"/>
    <property type="molecule type" value="Genomic_DNA"/>
</dbReference>